<evidence type="ECO:0000256" key="7">
    <source>
        <dbReference type="SAM" id="Phobius"/>
    </source>
</evidence>
<accession>A0ABD1IAB2</accession>
<evidence type="ECO:0000256" key="1">
    <source>
        <dbReference type="ARBA" id="ARBA00004141"/>
    </source>
</evidence>
<keyword evidence="5 7" id="KW-0472">Membrane</keyword>
<dbReference type="GO" id="GO:0016020">
    <property type="term" value="C:membrane"/>
    <property type="evidence" value="ECO:0007669"/>
    <property type="project" value="UniProtKB-SubCell"/>
</dbReference>
<sequence>MSIPPNSSPTPQNDVVNGMADYSDRPAKRSLSGFWRSASYIMGAGAAERFAYFGVGTNLISYLTGEMGQSTAAAAASINLWAGAGLLLPLLGALAAESFLGRYPTVVCSSLLYILALGLLTTSAFVDGQGSPSELGIGYFFVSLYLIALGQGAYKPCITAFGADQFDEQDPLELRSRSSFFNWWYFGLSAGPLIPLLALNYVQDNISWVIGFGIPCVSQVIALVVFLLGRKSYRYNIKKNEKCTLNWGIVSPTIDAYSDEEDQVGLESIPHLKFLNKPLLVSGKMEEAKEMLTLIPLWAASLPFAIAISQSATLFTKQGITMDRSITPSIDLPAASLQYIIGLTIIILIPLYDRVLVPLARTLTGSPSGLTELERIGTGMLLCALSLVAAALVEQKRLRTAIRHGLADIPGARVPMSFCWLIPQYILYGFMEVFTYIGLQELFYDRVPCSLKSVGLSIFLSIMGMGQILSSLLICLIEEITSKSGGNGWFSDNTNRAHLDYFYWLLAGLNAVGFVAFLYFAKSFKSRRELVVIIVN</sequence>
<feature type="transmembrane region" description="Helical" evidence="7">
    <location>
        <begin position="72"/>
        <end position="94"/>
    </location>
</feature>
<dbReference type="AlphaFoldDB" id="A0ABD1IAB2"/>
<feature type="transmembrane region" description="Helical" evidence="7">
    <location>
        <begin position="501"/>
        <end position="521"/>
    </location>
</feature>
<evidence type="ECO:0000256" key="3">
    <source>
        <dbReference type="ARBA" id="ARBA00022692"/>
    </source>
</evidence>
<reference evidence="8 9" key="1">
    <citation type="submission" date="2024-06" db="EMBL/GenBank/DDBJ databases">
        <title>A chromosome level genome sequence of Diviner's sage (Salvia divinorum).</title>
        <authorList>
            <person name="Ford S.A."/>
            <person name="Ro D.-K."/>
            <person name="Ness R.W."/>
            <person name="Phillips M.A."/>
        </authorList>
    </citation>
    <scope>NUCLEOTIDE SEQUENCE [LARGE SCALE GENOMIC DNA]</scope>
    <source>
        <strain evidence="8">SAF-2024a</strain>
        <tissue evidence="8">Leaf</tissue>
    </source>
</reference>
<evidence type="ECO:0000256" key="2">
    <source>
        <dbReference type="ARBA" id="ARBA00005982"/>
    </source>
</evidence>
<feature type="transmembrane region" description="Helical" evidence="7">
    <location>
        <begin position="332"/>
        <end position="352"/>
    </location>
</feature>
<dbReference type="Proteomes" id="UP001567538">
    <property type="component" value="Unassembled WGS sequence"/>
</dbReference>
<comment type="similarity">
    <text evidence="2">Belongs to the major facilitator superfamily. Proton-dependent oligopeptide transporter (POT/PTR) (TC 2.A.17) family.</text>
</comment>
<evidence type="ECO:0000256" key="5">
    <source>
        <dbReference type="ARBA" id="ARBA00023136"/>
    </source>
</evidence>
<keyword evidence="3 7" id="KW-0812">Transmembrane</keyword>
<feature type="transmembrane region" description="Helical" evidence="7">
    <location>
        <begin position="106"/>
        <end position="125"/>
    </location>
</feature>
<dbReference type="InterPro" id="IPR036259">
    <property type="entry name" value="MFS_trans_sf"/>
</dbReference>
<name>A0ABD1IAB2_SALDI</name>
<feature type="transmembrane region" description="Helical" evidence="7">
    <location>
        <begin position="425"/>
        <end position="444"/>
    </location>
</feature>
<gene>
    <name evidence="8" type="ORF">AAHA92_07119</name>
</gene>
<evidence type="ECO:0000313" key="9">
    <source>
        <dbReference type="Proteomes" id="UP001567538"/>
    </source>
</evidence>
<dbReference type="EMBL" id="JBEAFC010000003">
    <property type="protein sequence ID" value="KAL1564824.1"/>
    <property type="molecule type" value="Genomic_DNA"/>
</dbReference>
<evidence type="ECO:0000313" key="8">
    <source>
        <dbReference type="EMBL" id="KAL1564824.1"/>
    </source>
</evidence>
<comment type="similarity">
    <text evidence="6">Belongs to the major facilitator superfamily. Phosphate:H(+) symporter (TC 2.A.1.9) family.</text>
</comment>
<dbReference type="PANTHER" id="PTHR11654">
    <property type="entry name" value="OLIGOPEPTIDE TRANSPORTER-RELATED"/>
    <property type="match status" value="1"/>
</dbReference>
<dbReference type="SUPFAM" id="SSF103473">
    <property type="entry name" value="MFS general substrate transporter"/>
    <property type="match status" value="1"/>
</dbReference>
<feature type="transmembrane region" description="Helical" evidence="7">
    <location>
        <begin position="183"/>
        <end position="202"/>
    </location>
</feature>
<feature type="transmembrane region" description="Helical" evidence="7">
    <location>
        <begin position="208"/>
        <end position="229"/>
    </location>
</feature>
<dbReference type="Pfam" id="PF00854">
    <property type="entry name" value="PTR2"/>
    <property type="match status" value="1"/>
</dbReference>
<protein>
    <submittedName>
        <fullName evidence="8">Protein NRT1/ PTR FAMILY 5.10-like isoform X2</fullName>
    </submittedName>
</protein>
<comment type="subcellular location">
    <subcellularLocation>
        <location evidence="1">Membrane</location>
        <topology evidence="1">Multi-pass membrane protein</topology>
    </subcellularLocation>
</comment>
<feature type="transmembrane region" description="Helical" evidence="7">
    <location>
        <begin position="137"/>
        <end position="154"/>
    </location>
</feature>
<feature type="transmembrane region" description="Helical" evidence="7">
    <location>
        <begin position="373"/>
        <end position="393"/>
    </location>
</feature>
<keyword evidence="4 7" id="KW-1133">Transmembrane helix</keyword>
<keyword evidence="9" id="KW-1185">Reference proteome</keyword>
<comment type="caution">
    <text evidence="8">The sequence shown here is derived from an EMBL/GenBank/DDBJ whole genome shotgun (WGS) entry which is preliminary data.</text>
</comment>
<dbReference type="InterPro" id="IPR000109">
    <property type="entry name" value="POT_fam"/>
</dbReference>
<evidence type="ECO:0000256" key="4">
    <source>
        <dbReference type="ARBA" id="ARBA00022989"/>
    </source>
</evidence>
<evidence type="ECO:0000256" key="6">
    <source>
        <dbReference type="ARBA" id="ARBA00044504"/>
    </source>
</evidence>
<proteinExistence type="inferred from homology"/>
<organism evidence="8 9">
    <name type="scientific">Salvia divinorum</name>
    <name type="common">Maria pastora</name>
    <name type="synonym">Diviner's sage</name>
    <dbReference type="NCBI Taxonomy" id="28513"/>
    <lineage>
        <taxon>Eukaryota</taxon>
        <taxon>Viridiplantae</taxon>
        <taxon>Streptophyta</taxon>
        <taxon>Embryophyta</taxon>
        <taxon>Tracheophyta</taxon>
        <taxon>Spermatophyta</taxon>
        <taxon>Magnoliopsida</taxon>
        <taxon>eudicotyledons</taxon>
        <taxon>Gunneridae</taxon>
        <taxon>Pentapetalae</taxon>
        <taxon>asterids</taxon>
        <taxon>lamiids</taxon>
        <taxon>Lamiales</taxon>
        <taxon>Lamiaceae</taxon>
        <taxon>Nepetoideae</taxon>
        <taxon>Mentheae</taxon>
        <taxon>Salviinae</taxon>
        <taxon>Salvia</taxon>
        <taxon>Salvia subgen. Calosphace</taxon>
    </lineage>
</organism>
<dbReference type="Gene3D" id="1.20.1250.20">
    <property type="entry name" value="MFS general substrate transporter like domains"/>
    <property type="match status" value="1"/>
</dbReference>
<feature type="transmembrane region" description="Helical" evidence="7">
    <location>
        <begin position="456"/>
        <end position="481"/>
    </location>
</feature>
<dbReference type="FunFam" id="1.20.1250.20:FF:000410">
    <property type="entry name" value="POT family protein"/>
    <property type="match status" value="1"/>
</dbReference>